<name>A0ABV7MDT8_9PROT</name>
<dbReference type="CDD" id="cd00438">
    <property type="entry name" value="cupin_RmlC"/>
    <property type="match status" value="1"/>
</dbReference>
<dbReference type="EMBL" id="JBHRVA010000003">
    <property type="protein sequence ID" value="MFC3303625.1"/>
    <property type="molecule type" value="Genomic_DNA"/>
</dbReference>
<dbReference type="PANTHER" id="PTHR21047:SF2">
    <property type="entry name" value="THYMIDINE DIPHOSPHO-4-KETO-RHAMNOSE 3,5-EPIMERASE"/>
    <property type="match status" value="1"/>
</dbReference>
<comment type="caution">
    <text evidence="6">The sequence shown here is derived from an EMBL/GenBank/DDBJ whole genome shotgun (WGS) entry which is preliminary data.</text>
</comment>
<comment type="similarity">
    <text evidence="5">Belongs to the dTDP-4-dehydrorhamnose 3,5-epimerase family.</text>
</comment>
<dbReference type="InterPro" id="IPR014710">
    <property type="entry name" value="RmlC-like_jellyroll"/>
</dbReference>
<gene>
    <name evidence="6" type="primary">rfbC</name>
    <name evidence="6" type="ORF">ACFONP_12890</name>
</gene>
<sequence length="186" mass="20747">MFTRLAINDVILVEPPRFGDHRGFFQETFHADRYAEGGIEGPFVQDNHSLSREVGVLRGLHFQIDPSPQGKLVRCTAGRILDVAVDIRKGSPTFGQHVKAELSAENGHQLWVPVGFAHAFVTLEADTEVQYKVTGYYDPAADRGLAWDDPDLGIDWGLGDRDPVLSEKDTKHPRLADLPDYFSYQG</sequence>
<evidence type="ECO:0000256" key="2">
    <source>
        <dbReference type="ARBA" id="ARBA00001997"/>
    </source>
</evidence>
<comment type="catalytic activity">
    <reaction evidence="1 5">
        <text>dTDP-4-dehydro-6-deoxy-alpha-D-glucose = dTDP-4-dehydro-beta-L-rhamnose</text>
        <dbReference type="Rhea" id="RHEA:16969"/>
        <dbReference type="ChEBI" id="CHEBI:57649"/>
        <dbReference type="ChEBI" id="CHEBI:62830"/>
        <dbReference type="EC" id="5.1.3.13"/>
    </reaction>
</comment>
<dbReference type="NCBIfam" id="TIGR01221">
    <property type="entry name" value="rmlC"/>
    <property type="match status" value="1"/>
</dbReference>
<evidence type="ECO:0000256" key="4">
    <source>
        <dbReference type="ARBA" id="ARBA00019595"/>
    </source>
</evidence>
<proteinExistence type="inferred from homology"/>
<keyword evidence="7" id="KW-1185">Reference proteome</keyword>
<dbReference type="EC" id="5.1.3.13" evidence="3 5"/>
<dbReference type="Proteomes" id="UP001595607">
    <property type="component" value="Unassembled WGS sequence"/>
</dbReference>
<organism evidence="6 7">
    <name type="scientific">Parvularcula lutaonensis</name>
    <dbReference type="NCBI Taxonomy" id="491923"/>
    <lineage>
        <taxon>Bacteria</taxon>
        <taxon>Pseudomonadati</taxon>
        <taxon>Pseudomonadota</taxon>
        <taxon>Alphaproteobacteria</taxon>
        <taxon>Parvularculales</taxon>
        <taxon>Parvularculaceae</taxon>
        <taxon>Parvularcula</taxon>
    </lineage>
</organism>
<evidence type="ECO:0000256" key="1">
    <source>
        <dbReference type="ARBA" id="ARBA00001298"/>
    </source>
</evidence>
<accession>A0ABV7MDT8</accession>
<keyword evidence="5 6" id="KW-0413">Isomerase</keyword>
<dbReference type="SUPFAM" id="SSF51182">
    <property type="entry name" value="RmlC-like cupins"/>
    <property type="match status" value="1"/>
</dbReference>
<reference evidence="7" key="1">
    <citation type="journal article" date="2019" name="Int. J. Syst. Evol. Microbiol.">
        <title>The Global Catalogue of Microorganisms (GCM) 10K type strain sequencing project: providing services to taxonomists for standard genome sequencing and annotation.</title>
        <authorList>
            <consortium name="The Broad Institute Genomics Platform"/>
            <consortium name="The Broad Institute Genome Sequencing Center for Infectious Disease"/>
            <person name="Wu L."/>
            <person name="Ma J."/>
        </authorList>
    </citation>
    <scope>NUCLEOTIDE SEQUENCE [LARGE SCALE GENOMIC DNA]</scope>
    <source>
        <strain evidence="7">KCTC 22245</strain>
    </source>
</reference>
<dbReference type="InterPro" id="IPR011051">
    <property type="entry name" value="RmlC_Cupin_sf"/>
</dbReference>
<comment type="pathway">
    <text evidence="5">Carbohydrate biosynthesis; dTDP-L-rhamnose biosynthesis.</text>
</comment>
<evidence type="ECO:0000256" key="3">
    <source>
        <dbReference type="ARBA" id="ARBA00012098"/>
    </source>
</evidence>
<dbReference type="PANTHER" id="PTHR21047">
    <property type="entry name" value="DTDP-6-DEOXY-D-GLUCOSE-3,5 EPIMERASE"/>
    <property type="match status" value="1"/>
</dbReference>
<evidence type="ECO:0000256" key="5">
    <source>
        <dbReference type="RuleBase" id="RU364069"/>
    </source>
</evidence>
<evidence type="ECO:0000313" key="6">
    <source>
        <dbReference type="EMBL" id="MFC3303625.1"/>
    </source>
</evidence>
<dbReference type="RefSeq" id="WP_189576349.1">
    <property type="nucleotide sequence ID" value="NZ_BMXU01000002.1"/>
</dbReference>
<dbReference type="Gene3D" id="2.60.120.10">
    <property type="entry name" value="Jelly Rolls"/>
    <property type="match status" value="1"/>
</dbReference>
<dbReference type="GO" id="GO:0008830">
    <property type="term" value="F:dTDP-4-dehydrorhamnose 3,5-epimerase activity"/>
    <property type="evidence" value="ECO:0007669"/>
    <property type="project" value="UniProtKB-EC"/>
</dbReference>
<comment type="subunit">
    <text evidence="5">Homodimer.</text>
</comment>
<evidence type="ECO:0000313" key="7">
    <source>
        <dbReference type="Proteomes" id="UP001595607"/>
    </source>
</evidence>
<dbReference type="InterPro" id="IPR000888">
    <property type="entry name" value="RmlC-like"/>
</dbReference>
<dbReference type="Pfam" id="PF00908">
    <property type="entry name" value="dTDP_sugar_isom"/>
    <property type="match status" value="1"/>
</dbReference>
<comment type="function">
    <text evidence="2 5">Catalyzes the epimerization of the C3' and C5'positions of dTDP-6-deoxy-D-xylo-4-hexulose, forming dTDP-6-deoxy-L-lyxo-4-hexulose.</text>
</comment>
<protein>
    <recommendedName>
        <fullName evidence="4 5">dTDP-4-dehydrorhamnose 3,5-epimerase</fullName>
        <ecNumber evidence="3 5">5.1.3.13</ecNumber>
    </recommendedName>
    <alternativeName>
        <fullName evidence="5">Thymidine diphospho-4-keto-rhamnose 3,5-epimerase</fullName>
    </alternativeName>
</protein>